<dbReference type="InterPro" id="IPR036396">
    <property type="entry name" value="Cyt_P450_sf"/>
</dbReference>
<dbReference type="PANTHER" id="PTHR47582">
    <property type="entry name" value="P450, PUTATIVE (EUROFUNG)-RELATED"/>
    <property type="match status" value="1"/>
</dbReference>
<accession>A0AAW0QED8</accession>
<sequence length="536" mass="61040">MSAILFDFIGFLPITLILLAVLSVLHGRARTVTTNKVFIEDHVDSIKPESISSQLPVLGHLIHYLRDGPSYFSRLCLSTRAPIFTIQIATAKVTLIQPELARYLPKLKNVGLNPLALDMFQRSLGFGKFSSALLQEADEASKRVGRHASRMFREEFIPSQRLRHYAERIDSYIQSDLEKVTSQDINVEDWIFKSLIGSIGKAIWGGDDGPFVDEDFLTHLRHFLLNVRALNNPATWFIDKSFLESRRIVRERLAQSLSFEEDPAQGERDRQENHGRKDDEGLLDRLRTLCRDHGAPPEGWIDYQLLLIAGLGPNIMGAATWLVYHILHDQRLSASVRREIDHLHEESRESAIDLSEVPATCPLLYATWLEVLRFHGTFTLGRWVHEDTTLAGTYHLPKGSYALAPLTPHHFDRAVWGDDADEFRPERFLKKDGTFDPDVKKKLRVFGLFGSVCPGRFLATNMAMTLAIRLFSTFDMTCRPGEGVRIAKRTQGYSGWFGVARPGDFHVCHEAEARRKVTDYVEIIIHQKCQKSHDRT</sequence>
<evidence type="ECO:0008006" key="3">
    <source>
        <dbReference type="Google" id="ProtNLM"/>
    </source>
</evidence>
<dbReference type="Proteomes" id="UP001392437">
    <property type="component" value="Unassembled WGS sequence"/>
</dbReference>
<name>A0AAW0QED8_9PEZI</name>
<dbReference type="InterPro" id="IPR053007">
    <property type="entry name" value="CYP450_monoxygenase_sec-met"/>
</dbReference>
<dbReference type="Gene3D" id="1.10.630.10">
    <property type="entry name" value="Cytochrome P450"/>
    <property type="match status" value="1"/>
</dbReference>
<organism evidence="1 2">
    <name type="scientific">Apiospora kogelbergensis</name>
    <dbReference type="NCBI Taxonomy" id="1337665"/>
    <lineage>
        <taxon>Eukaryota</taxon>
        <taxon>Fungi</taxon>
        <taxon>Dikarya</taxon>
        <taxon>Ascomycota</taxon>
        <taxon>Pezizomycotina</taxon>
        <taxon>Sordariomycetes</taxon>
        <taxon>Xylariomycetidae</taxon>
        <taxon>Amphisphaeriales</taxon>
        <taxon>Apiosporaceae</taxon>
        <taxon>Apiospora</taxon>
    </lineage>
</organism>
<dbReference type="SUPFAM" id="SSF48264">
    <property type="entry name" value="Cytochrome P450"/>
    <property type="match status" value="1"/>
</dbReference>
<reference evidence="1 2" key="1">
    <citation type="submission" date="2023-01" db="EMBL/GenBank/DDBJ databases">
        <title>Analysis of 21 Apiospora genomes using comparative genomics revels a genus with tremendous synthesis potential of carbohydrate active enzymes and secondary metabolites.</title>
        <authorList>
            <person name="Sorensen T."/>
        </authorList>
    </citation>
    <scope>NUCLEOTIDE SEQUENCE [LARGE SCALE GENOMIC DNA]</scope>
    <source>
        <strain evidence="1 2">CBS 117206</strain>
    </source>
</reference>
<evidence type="ECO:0000313" key="2">
    <source>
        <dbReference type="Proteomes" id="UP001392437"/>
    </source>
</evidence>
<protein>
    <recommendedName>
        <fullName evidence="3">Cytochrome P450</fullName>
    </recommendedName>
</protein>
<evidence type="ECO:0000313" key="1">
    <source>
        <dbReference type="EMBL" id="KAK8092873.1"/>
    </source>
</evidence>
<dbReference type="AlphaFoldDB" id="A0AAW0QED8"/>
<dbReference type="EMBL" id="JAQQWP010000012">
    <property type="protein sequence ID" value="KAK8092873.1"/>
    <property type="molecule type" value="Genomic_DNA"/>
</dbReference>
<gene>
    <name evidence="1" type="ORF">PG999_014460</name>
</gene>
<dbReference type="PANTHER" id="PTHR47582:SF1">
    <property type="entry name" value="P450, PUTATIVE (EUROFUNG)-RELATED"/>
    <property type="match status" value="1"/>
</dbReference>
<keyword evidence="2" id="KW-1185">Reference proteome</keyword>
<proteinExistence type="predicted"/>
<dbReference type="GO" id="GO:0020037">
    <property type="term" value="F:heme binding"/>
    <property type="evidence" value="ECO:0007669"/>
    <property type="project" value="InterPro"/>
</dbReference>
<dbReference type="InterPro" id="IPR001128">
    <property type="entry name" value="Cyt_P450"/>
</dbReference>
<dbReference type="GO" id="GO:0016705">
    <property type="term" value="F:oxidoreductase activity, acting on paired donors, with incorporation or reduction of molecular oxygen"/>
    <property type="evidence" value="ECO:0007669"/>
    <property type="project" value="InterPro"/>
</dbReference>
<dbReference type="Pfam" id="PF00067">
    <property type="entry name" value="p450"/>
    <property type="match status" value="1"/>
</dbReference>
<comment type="caution">
    <text evidence="1">The sequence shown here is derived from an EMBL/GenBank/DDBJ whole genome shotgun (WGS) entry which is preliminary data.</text>
</comment>
<dbReference type="GO" id="GO:0005506">
    <property type="term" value="F:iron ion binding"/>
    <property type="evidence" value="ECO:0007669"/>
    <property type="project" value="InterPro"/>
</dbReference>
<dbReference type="GO" id="GO:0004497">
    <property type="term" value="F:monooxygenase activity"/>
    <property type="evidence" value="ECO:0007669"/>
    <property type="project" value="InterPro"/>
</dbReference>